<keyword evidence="3" id="KW-1185">Reference proteome</keyword>
<protein>
    <submittedName>
        <fullName evidence="2">Uncharacterized protein</fullName>
    </submittedName>
</protein>
<sequence>MSNSKWFKLLQSLGLEFWLPIPLLGVIFWGGSSWTADRVLSNNYSIDHSLQSNTHQSLELYLQVKVISIEAEIHLRENFTEVQVNTADSSLTELRFEFPVIEVTSVEQAIVEKLGLSLEDVRKLVRYRIDY</sequence>
<dbReference type="Proteomes" id="UP000664844">
    <property type="component" value="Unassembled WGS sequence"/>
</dbReference>
<accession>A0ABS3FYQ5</accession>
<comment type="caution">
    <text evidence="2">The sequence shown here is derived from an EMBL/GenBank/DDBJ whole genome shotgun (WGS) entry which is preliminary data.</text>
</comment>
<feature type="transmembrane region" description="Helical" evidence="1">
    <location>
        <begin position="12"/>
        <end position="31"/>
    </location>
</feature>
<organism evidence="2 3">
    <name type="scientific">Phormidium pseudopriestleyi FRX01</name>
    <dbReference type="NCBI Taxonomy" id="1759528"/>
    <lineage>
        <taxon>Bacteria</taxon>
        <taxon>Bacillati</taxon>
        <taxon>Cyanobacteriota</taxon>
        <taxon>Cyanophyceae</taxon>
        <taxon>Oscillatoriophycideae</taxon>
        <taxon>Oscillatoriales</taxon>
        <taxon>Oscillatoriaceae</taxon>
        <taxon>Phormidium</taxon>
    </lineage>
</organism>
<proteinExistence type="predicted"/>
<dbReference type="RefSeq" id="WP_207090614.1">
    <property type="nucleotide sequence ID" value="NZ_JAFLQW010000655.1"/>
</dbReference>
<gene>
    <name evidence="2" type="ORF">J0895_24570</name>
</gene>
<evidence type="ECO:0000313" key="2">
    <source>
        <dbReference type="EMBL" id="MBO0352198.1"/>
    </source>
</evidence>
<keyword evidence="1" id="KW-0812">Transmembrane</keyword>
<keyword evidence="1" id="KW-1133">Transmembrane helix</keyword>
<dbReference type="EMBL" id="JAFLQW010000655">
    <property type="protein sequence ID" value="MBO0352198.1"/>
    <property type="molecule type" value="Genomic_DNA"/>
</dbReference>
<keyword evidence="1" id="KW-0472">Membrane</keyword>
<reference evidence="2 3" key="1">
    <citation type="submission" date="2021-03" db="EMBL/GenBank/DDBJ databases">
        <title>Metabolic Capacity of the Antarctic Cyanobacterium Phormidium pseudopriestleyi that Sustains Oxygenic Photosynthesis in the Presence of Hydrogen Sulfide.</title>
        <authorList>
            <person name="Lumian J.E."/>
            <person name="Jungblut A.D."/>
            <person name="Dillon M.L."/>
            <person name="Hawes I."/>
            <person name="Doran P.T."/>
            <person name="Mackey T.J."/>
            <person name="Dick G.J."/>
            <person name="Grettenberger C.L."/>
            <person name="Sumner D.Y."/>
        </authorList>
    </citation>
    <scope>NUCLEOTIDE SEQUENCE [LARGE SCALE GENOMIC DNA]</scope>
    <source>
        <strain evidence="2 3">FRX01</strain>
    </source>
</reference>
<evidence type="ECO:0000256" key="1">
    <source>
        <dbReference type="SAM" id="Phobius"/>
    </source>
</evidence>
<name>A0ABS3FYQ5_9CYAN</name>
<evidence type="ECO:0000313" key="3">
    <source>
        <dbReference type="Proteomes" id="UP000664844"/>
    </source>
</evidence>